<dbReference type="OrthoDB" id="2019121at2759"/>
<dbReference type="InterPro" id="IPR044828">
    <property type="entry name" value="TSJT1-like"/>
</dbReference>
<keyword evidence="4" id="KW-1185">Reference proteome</keyword>
<feature type="domain" description="DUF3700" evidence="2">
    <location>
        <begin position="6"/>
        <end position="280"/>
    </location>
</feature>
<comment type="caution">
    <text evidence="3">The sequence shown here is derived from an EMBL/GenBank/DDBJ whole genome shotgun (WGS) entry which is preliminary data.</text>
</comment>
<evidence type="ECO:0000259" key="2">
    <source>
        <dbReference type="SMART" id="SM01172"/>
    </source>
</evidence>
<name>A0A2V0NTV5_9CHLO</name>
<evidence type="ECO:0000256" key="1">
    <source>
        <dbReference type="SAM" id="MobiDB-lite"/>
    </source>
</evidence>
<dbReference type="Gene3D" id="3.60.20.10">
    <property type="entry name" value="Glutamine Phosphoribosylpyrophosphate, subunit 1, domain 1"/>
    <property type="match status" value="1"/>
</dbReference>
<evidence type="ECO:0000313" key="4">
    <source>
        <dbReference type="Proteomes" id="UP000247498"/>
    </source>
</evidence>
<dbReference type="PANTHER" id="PTHR45952">
    <property type="entry name" value="ALUMINUM INDUCED PROTEIN WITH YGL AND LRDR MOTIFS"/>
    <property type="match status" value="1"/>
</dbReference>
<feature type="region of interest" description="Disordered" evidence="1">
    <location>
        <begin position="289"/>
        <end position="312"/>
    </location>
</feature>
<accession>A0A2V0NTV5</accession>
<dbReference type="STRING" id="307507.A0A2V0NTV5"/>
<sequence>MSKRFLVVLDRETARAPTGLTAWNAELSHRAHSPDEDAKVDASCRHHLERAYSASRPNTRKLELLGHGNGFAFEASPFCSYASDECGVHILFAGEVGAWPGVNAVEAAHDAFMRGAPPPEANDAAWLLDFYRSFFTAPGAVEDDADQRALESLAQVEGTFAFVIWDAVHHRVFAARDAAGAQPLYWGATAEGQLLLGSHLDDLEECDPTATLFPAGTMFASERHIVAFSPGDRGWVLSDDDYPGRLFSFIHEPDGRRWRGVKAIPRLTPQGLLCGAVYRVASAQQLPAAADPAAEKEDGRPQRLDAANVHVL</sequence>
<dbReference type="InterPro" id="IPR029055">
    <property type="entry name" value="Ntn_hydrolases_N"/>
</dbReference>
<dbReference type="SMART" id="SM01172">
    <property type="entry name" value="DUF3700"/>
    <property type="match status" value="1"/>
</dbReference>
<dbReference type="InParanoid" id="A0A2V0NTV5"/>
<organism evidence="3 4">
    <name type="scientific">Raphidocelis subcapitata</name>
    <dbReference type="NCBI Taxonomy" id="307507"/>
    <lineage>
        <taxon>Eukaryota</taxon>
        <taxon>Viridiplantae</taxon>
        <taxon>Chlorophyta</taxon>
        <taxon>core chlorophytes</taxon>
        <taxon>Chlorophyceae</taxon>
        <taxon>CS clade</taxon>
        <taxon>Sphaeropleales</taxon>
        <taxon>Selenastraceae</taxon>
        <taxon>Raphidocelis</taxon>
    </lineage>
</organism>
<proteinExistence type="predicted"/>
<gene>
    <name evidence="3" type="ORF">Rsub_03050</name>
</gene>
<dbReference type="AlphaFoldDB" id="A0A2V0NTV5"/>
<dbReference type="Proteomes" id="UP000247498">
    <property type="component" value="Unassembled WGS sequence"/>
</dbReference>
<reference evidence="3 4" key="1">
    <citation type="journal article" date="2018" name="Sci. Rep.">
        <title>Raphidocelis subcapitata (=Pseudokirchneriella subcapitata) provides an insight into genome evolution and environmental adaptations in the Sphaeropleales.</title>
        <authorList>
            <person name="Suzuki S."/>
            <person name="Yamaguchi H."/>
            <person name="Nakajima N."/>
            <person name="Kawachi M."/>
        </authorList>
    </citation>
    <scope>NUCLEOTIDE SEQUENCE [LARGE SCALE GENOMIC DNA]</scope>
    <source>
        <strain evidence="3 4">NIES-35</strain>
    </source>
</reference>
<dbReference type="SUPFAM" id="SSF56235">
    <property type="entry name" value="N-terminal nucleophile aminohydrolases (Ntn hydrolases)"/>
    <property type="match status" value="1"/>
</dbReference>
<dbReference type="InterPro" id="IPR024286">
    <property type="entry name" value="DUF3700"/>
</dbReference>
<dbReference type="EMBL" id="BDRX01000019">
    <property type="protein sequence ID" value="GBF90749.1"/>
    <property type="molecule type" value="Genomic_DNA"/>
</dbReference>
<dbReference type="Pfam" id="PF12481">
    <property type="entry name" value="DUF3700"/>
    <property type="match status" value="1"/>
</dbReference>
<protein>
    <recommendedName>
        <fullName evidence="2">DUF3700 domain-containing protein</fullName>
    </recommendedName>
</protein>
<evidence type="ECO:0000313" key="3">
    <source>
        <dbReference type="EMBL" id="GBF90749.1"/>
    </source>
</evidence>
<dbReference type="FunCoup" id="A0A2V0NTV5">
    <property type="interactions" value="293"/>
</dbReference>
<feature type="compositionally biased region" description="Basic and acidic residues" evidence="1">
    <location>
        <begin position="293"/>
        <end position="303"/>
    </location>
</feature>
<dbReference type="PANTHER" id="PTHR45952:SF4">
    <property type="entry name" value="ALUMINUM INDUCED PROTEIN WITH YGL AND LRDR MOTIFS"/>
    <property type="match status" value="1"/>
</dbReference>